<accession>A0ABS1NMV0</accession>
<gene>
    <name evidence="3" type="ORF">JK363_33085</name>
</gene>
<dbReference type="Proteomes" id="UP000634229">
    <property type="component" value="Unassembled WGS sequence"/>
</dbReference>
<feature type="signal peptide" evidence="2">
    <location>
        <begin position="1"/>
        <end position="35"/>
    </location>
</feature>
<reference evidence="3 4" key="1">
    <citation type="submission" date="2021-01" db="EMBL/GenBank/DDBJ databases">
        <title>WGS of actinomycetes isolated from Thailand.</title>
        <authorList>
            <person name="Thawai C."/>
        </authorList>
    </citation>
    <scope>NUCLEOTIDE SEQUENCE [LARGE SCALE GENOMIC DNA]</scope>
    <source>
        <strain evidence="3 4">CA1R205</strain>
    </source>
</reference>
<dbReference type="PROSITE" id="PS51257">
    <property type="entry name" value="PROKAR_LIPOPROTEIN"/>
    <property type="match status" value="1"/>
</dbReference>
<proteinExistence type="predicted"/>
<evidence type="ECO:0000256" key="1">
    <source>
        <dbReference type="SAM" id="MobiDB-lite"/>
    </source>
</evidence>
<protein>
    <recommendedName>
        <fullName evidence="5">Lipoprotein</fullName>
    </recommendedName>
</protein>
<keyword evidence="2" id="KW-0732">Signal</keyword>
<evidence type="ECO:0000313" key="3">
    <source>
        <dbReference type="EMBL" id="MBL1101417.1"/>
    </source>
</evidence>
<evidence type="ECO:0008006" key="5">
    <source>
        <dbReference type="Google" id="ProtNLM"/>
    </source>
</evidence>
<dbReference type="EMBL" id="JAERRF010000028">
    <property type="protein sequence ID" value="MBL1101417.1"/>
    <property type="molecule type" value="Genomic_DNA"/>
</dbReference>
<feature type="region of interest" description="Disordered" evidence="1">
    <location>
        <begin position="28"/>
        <end position="86"/>
    </location>
</feature>
<organism evidence="3 4">
    <name type="scientific">Streptomyces coffeae</name>
    <dbReference type="NCBI Taxonomy" id="621382"/>
    <lineage>
        <taxon>Bacteria</taxon>
        <taxon>Bacillati</taxon>
        <taxon>Actinomycetota</taxon>
        <taxon>Actinomycetes</taxon>
        <taxon>Kitasatosporales</taxon>
        <taxon>Streptomycetaceae</taxon>
        <taxon>Streptomyces</taxon>
    </lineage>
</organism>
<evidence type="ECO:0000313" key="4">
    <source>
        <dbReference type="Proteomes" id="UP000634229"/>
    </source>
</evidence>
<sequence length="163" mass="17078">MPGKPFTPVTRRRGAIAVVTLATALSLAGCGSDDADGGAHGGTDNAAPGKTAPDNATPGKPSASAPSTDTPPPAHRPTDTSDRVEEDLLTLRTVQLQSALRSIHPALGSPEDIEKAGEQCADLRRNATHPDQRAARRFSSGKHTVTEADGRRINAMLLKDYCY</sequence>
<evidence type="ECO:0000256" key="2">
    <source>
        <dbReference type="SAM" id="SignalP"/>
    </source>
</evidence>
<feature type="chain" id="PRO_5047289534" description="Lipoprotein" evidence="2">
    <location>
        <begin position="36"/>
        <end position="163"/>
    </location>
</feature>
<comment type="caution">
    <text evidence="3">The sequence shown here is derived from an EMBL/GenBank/DDBJ whole genome shotgun (WGS) entry which is preliminary data.</text>
</comment>
<keyword evidence="4" id="KW-1185">Reference proteome</keyword>
<feature type="region of interest" description="Disordered" evidence="1">
    <location>
        <begin position="124"/>
        <end position="143"/>
    </location>
</feature>
<feature type="compositionally biased region" description="Basic and acidic residues" evidence="1">
    <location>
        <begin position="124"/>
        <end position="134"/>
    </location>
</feature>
<dbReference type="RefSeq" id="WP_201880987.1">
    <property type="nucleotide sequence ID" value="NZ_JAERRF010000028.1"/>
</dbReference>
<name>A0ABS1NMV0_9ACTN</name>